<dbReference type="Proteomes" id="UP001626536">
    <property type="component" value="Chromosome"/>
</dbReference>
<organism evidence="1 2">
    <name type="scientific">Methylocapsa polymorpha</name>
    <dbReference type="NCBI Taxonomy" id="3080828"/>
    <lineage>
        <taxon>Bacteria</taxon>
        <taxon>Pseudomonadati</taxon>
        <taxon>Pseudomonadota</taxon>
        <taxon>Alphaproteobacteria</taxon>
        <taxon>Hyphomicrobiales</taxon>
        <taxon>Beijerinckiaceae</taxon>
        <taxon>Methylocapsa</taxon>
    </lineage>
</organism>
<dbReference type="EMBL" id="CP136862">
    <property type="protein sequence ID" value="WOJ88062.1"/>
    <property type="molecule type" value="Genomic_DNA"/>
</dbReference>
<reference evidence="1 2" key="1">
    <citation type="submission" date="2023-10" db="EMBL/GenBank/DDBJ databases">
        <title>Novel methanotroph of the genus Methylocapsa from a subarctic wetland.</title>
        <authorList>
            <person name="Belova S.E."/>
            <person name="Oshkin I.Y."/>
            <person name="Miroshnikov K."/>
            <person name="Dedysh S.N."/>
        </authorList>
    </citation>
    <scope>NUCLEOTIDE SEQUENCE [LARGE SCALE GENOMIC DNA]</scope>
    <source>
        <strain evidence="1 2">RX1</strain>
    </source>
</reference>
<evidence type="ECO:0000313" key="1">
    <source>
        <dbReference type="EMBL" id="WOJ88062.1"/>
    </source>
</evidence>
<dbReference type="Gene3D" id="3.90.1720.10">
    <property type="entry name" value="endopeptidase domain like (from Nostoc punctiforme)"/>
    <property type="match status" value="1"/>
</dbReference>
<accession>A0ABZ0HL98</accession>
<sequence>MTQETDGRPRVVAEAKTWAGTRYHSCADVKGAGADCAMLLVRAFVDSGLLAPFDPRPYPEDWHLHRSEERYLSYVTDRFVETERPLPGDIAVFRYGRCYSHGALVTKVDPLTIIHAFQPAGCVIEEPLAANLALADPKRPRRFFTLWPRAFE</sequence>
<evidence type="ECO:0000313" key="2">
    <source>
        <dbReference type="Proteomes" id="UP001626536"/>
    </source>
</evidence>
<proteinExistence type="predicted"/>
<dbReference type="RefSeq" id="WP_407337500.1">
    <property type="nucleotide sequence ID" value="NZ_CP136862.1"/>
</dbReference>
<dbReference type="InterPro" id="IPR038765">
    <property type="entry name" value="Papain-like_cys_pep_sf"/>
</dbReference>
<dbReference type="SUPFAM" id="SSF54001">
    <property type="entry name" value="Cysteine proteinases"/>
    <property type="match status" value="1"/>
</dbReference>
<keyword evidence="2" id="KW-1185">Reference proteome</keyword>
<gene>
    <name evidence="1" type="ORF">RZS28_09345</name>
</gene>
<protein>
    <recommendedName>
        <fullName evidence="3">NlpC/P60 domain-containing protein</fullName>
    </recommendedName>
</protein>
<evidence type="ECO:0008006" key="3">
    <source>
        <dbReference type="Google" id="ProtNLM"/>
    </source>
</evidence>
<name>A0ABZ0HL98_9HYPH</name>